<feature type="region of interest" description="Disordered" evidence="3">
    <location>
        <begin position="66"/>
        <end position="379"/>
    </location>
</feature>
<feature type="compositionally biased region" description="Basic and acidic residues" evidence="3">
    <location>
        <begin position="260"/>
        <end position="276"/>
    </location>
</feature>
<keyword evidence="7" id="KW-1185">Reference proteome</keyword>
<organism evidence="6 7">
    <name type="scientific">Allacma fusca</name>
    <dbReference type="NCBI Taxonomy" id="39272"/>
    <lineage>
        <taxon>Eukaryota</taxon>
        <taxon>Metazoa</taxon>
        <taxon>Ecdysozoa</taxon>
        <taxon>Arthropoda</taxon>
        <taxon>Hexapoda</taxon>
        <taxon>Collembola</taxon>
        <taxon>Symphypleona</taxon>
        <taxon>Sminthuridae</taxon>
        <taxon>Allacma</taxon>
    </lineage>
</organism>
<feature type="compositionally biased region" description="Polar residues" evidence="3">
    <location>
        <begin position="277"/>
        <end position="302"/>
    </location>
</feature>
<feature type="region of interest" description="Disordered" evidence="3">
    <location>
        <begin position="1127"/>
        <end position="1151"/>
    </location>
</feature>
<accession>A0A8J2LGC8</accession>
<evidence type="ECO:0000313" key="7">
    <source>
        <dbReference type="Proteomes" id="UP000708208"/>
    </source>
</evidence>
<dbReference type="PANTHER" id="PTHR22963">
    <property type="entry name" value="ENDOGLIN-RELATED"/>
    <property type="match status" value="1"/>
</dbReference>
<comment type="caution">
    <text evidence="2">Lacks conserved residue(s) required for the propagation of feature annotation.</text>
</comment>
<feature type="compositionally biased region" description="Low complexity" evidence="3">
    <location>
        <begin position="344"/>
        <end position="361"/>
    </location>
</feature>
<evidence type="ECO:0000256" key="4">
    <source>
        <dbReference type="SAM" id="SignalP"/>
    </source>
</evidence>
<dbReference type="SMART" id="SM00179">
    <property type="entry name" value="EGF_CA"/>
    <property type="match status" value="2"/>
</dbReference>
<evidence type="ECO:0000256" key="2">
    <source>
        <dbReference type="PROSITE-ProRule" id="PRU00076"/>
    </source>
</evidence>
<gene>
    <name evidence="6" type="ORF">AFUS01_LOCUS44348</name>
</gene>
<protein>
    <recommendedName>
        <fullName evidence="5">EGF-like domain-containing protein</fullName>
    </recommendedName>
</protein>
<dbReference type="OrthoDB" id="4405280at2759"/>
<evidence type="ECO:0000256" key="1">
    <source>
        <dbReference type="ARBA" id="ARBA00023157"/>
    </source>
</evidence>
<sequence>MKVRRMKTPVILLASILFCSNLPGSRSSSVNPCDSNPCGEGAECQRRSNLAVCVCPGDSTGDPFVSCKSPSSSSSSSTSTSHHAGMSTTYTSMAPHYTSSSSSTSDVPSTTYSTRPSETTTNSQPSTRFSNFDRYGTATRTSPTTTYHTQSTMSYSPSPATETVVYRKTHVDAEQPTHRGNPNHFDSSTRRDDYPDRSNQDSSTSSTFTHRSGNIDFNNQRRYEDDTHSHRNVYDGSMNRRNDYSSGGMSSRNDYSDSSMNRRDDNRDNINRRTDYSDMNQRHQYSPTGSSSHRPDNNNDQVPTRRIIYEDDYSTRRDPIVQSTNQGNGFIRYDDDRQGDYHSGSHSSSNNNRNSMEPSSSYDRDRYQGSSSSSITFERGSNAKVRDPLGVYKNCMEINKVVVCADDSGSAADTGNSRNSHKTNYESTSRQSVSSNHGNYRDSYEMSSRPSGSSNYRTHEDTSDFSRRQGGGSNVYQELVVSTTHDKTNKYSSPRDQVRNDNLTPQPGDPDQCLKYCGVNAVCRSLLGRAICGCPEGYTGDASVRCYPEEDQIRMKNRCHKHSECADSQICEDSQCIDPCANGSQNEHFRMKRMNHFDDLSSRRRNEHDSHTRLGLTAPVIEIEDMQSLSSDGAQGGIVAPPNFEAALKFSDETISRDSIEQGIRVDSITDIQRIPELMEDKKATSEESFSALVIKEDNPAPAQDISSDLEEGPVELVTSNLETLPTSRTETEVQEFVVPVEAVEQNLESNSPNIPEDSLQTFGGFQGQFGLLLNSPPSIFGINDTEVTKPRKTVKKDLSADLDINKILGPHSILLEADSISIDEGKDISLEEEATTEDINSTDIAARVETVIQRVRDLQEILGDLRQIRNVQNVVGEKLAAVKSKFETLRDAVRADEDGKKIFIASEKLLENNNFGGFYDLNTPEEGQSVLAELVQPGALHIEEVLSPALKALQGLPKSNTQESKIIPLSLQMSILPGRSPTDSRNGNSWCFGSMESSWLNAFAMNIRTSEAIQSFSERPQSIWIRPGQVGVLTCKVKDKSGKCSWELDSKPVTLSPGKLEWAGDEKTGDCSLKIVTGTGNVYEGHWSCHVSSSGPSAGDSIQTIPVYVSIGDNCQIGKPCSKNIGNDNTTHGEISRPHHRPKGSAYAHRSQGHIHPFAAIFSYNFWKSRVIPFGNRSPKRRKATNPRQLRDHDLFDGLRKEHDYHDHDFFAFN</sequence>
<name>A0A8J2LGC8_9HEXA</name>
<keyword evidence="2" id="KW-0245">EGF-like domain</keyword>
<dbReference type="PANTHER" id="PTHR22963:SF39">
    <property type="entry name" value="DUMPY"/>
    <property type="match status" value="1"/>
</dbReference>
<keyword evidence="4" id="KW-0732">Signal</keyword>
<dbReference type="PROSITE" id="PS01186">
    <property type="entry name" value="EGF_2"/>
    <property type="match status" value="1"/>
</dbReference>
<feature type="compositionally biased region" description="Low complexity" evidence="3">
    <location>
        <begin position="135"/>
        <end position="156"/>
    </location>
</feature>
<keyword evidence="1 2" id="KW-1015">Disulfide bond</keyword>
<feature type="compositionally biased region" description="Polar residues" evidence="3">
    <location>
        <begin position="490"/>
        <end position="505"/>
    </location>
</feature>
<dbReference type="AlphaFoldDB" id="A0A8J2LGC8"/>
<dbReference type="InterPro" id="IPR000742">
    <property type="entry name" value="EGF"/>
</dbReference>
<feature type="compositionally biased region" description="Low complexity" evidence="3">
    <location>
        <begin position="98"/>
        <end position="121"/>
    </location>
</feature>
<reference evidence="6" key="1">
    <citation type="submission" date="2021-06" db="EMBL/GenBank/DDBJ databases">
        <authorList>
            <person name="Hodson N. C."/>
            <person name="Mongue J. A."/>
            <person name="Jaron S. K."/>
        </authorList>
    </citation>
    <scope>NUCLEOTIDE SEQUENCE</scope>
</reference>
<evidence type="ECO:0000313" key="6">
    <source>
        <dbReference type="EMBL" id="CAG7834903.1"/>
    </source>
</evidence>
<proteinExistence type="predicted"/>
<evidence type="ECO:0000256" key="3">
    <source>
        <dbReference type="SAM" id="MobiDB-lite"/>
    </source>
</evidence>
<feature type="region of interest" description="Disordered" evidence="3">
    <location>
        <begin position="408"/>
        <end position="506"/>
    </location>
</feature>
<feature type="compositionally biased region" description="Basic and acidic residues" evidence="3">
    <location>
        <begin position="457"/>
        <end position="467"/>
    </location>
</feature>
<dbReference type="Proteomes" id="UP000708208">
    <property type="component" value="Unassembled WGS sequence"/>
</dbReference>
<feature type="signal peptide" evidence="4">
    <location>
        <begin position="1"/>
        <end position="27"/>
    </location>
</feature>
<feature type="compositionally biased region" description="Basic and acidic residues" evidence="3">
    <location>
        <begin position="187"/>
        <end position="199"/>
    </location>
</feature>
<feature type="disulfide bond" evidence="2">
    <location>
        <begin position="513"/>
        <end position="523"/>
    </location>
</feature>
<feature type="compositionally biased region" description="Polar residues" evidence="3">
    <location>
        <begin position="474"/>
        <end position="483"/>
    </location>
</feature>
<feature type="domain" description="EGF-like" evidence="5">
    <location>
        <begin position="509"/>
        <end position="547"/>
    </location>
</feature>
<comment type="caution">
    <text evidence="6">The sequence shown here is derived from an EMBL/GenBank/DDBJ whole genome shotgun (WGS) entry which is preliminary data.</text>
</comment>
<dbReference type="InterPro" id="IPR001881">
    <property type="entry name" value="EGF-like_Ca-bd_dom"/>
</dbReference>
<feature type="compositionally biased region" description="Basic and acidic residues" evidence="3">
    <location>
        <begin position="219"/>
        <end position="243"/>
    </location>
</feature>
<feature type="compositionally biased region" description="Low complexity" evidence="3">
    <location>
        <begin position="250"/>
        <end position="259"/>
    </location>
</feature>
<feature type="compositionally biased region" description="Polar residues" evidence="3">
    <location>
        <begin position="200"/>
        <end position="218"/>
    </location>
</feature>
<dbReference type="EMBL" id="CAJVCH010570435">
    <property type="protein sequence ID" value="CAG7834903.1"/>
    <property type="molecule type" value="Genomic_DNA"/>
</dbReference>
<feature type="chain" id="PRO_5035320378" description="EGF-like domain-containing protein" evidence="4">
    <location>
        <begin position="28"/>
        <end position="1215"/>
    </location>
</feature>
<feature type="compositionally biased region" description="Low complexity" evidence="3">
    <location>
        <begin position="69"/>
        <end position="81"/>
    </location>
</feature>
<dbReference type="CDD" id="cd00054">
    <property type="entry name" value="EGF_CA"/>
    <property type="match status" value="1"/>
</dbReference>
<feature type="compositionally biased region" description="Basic and acidic residues" evidence="3">
    <location>
        <begin position="307"/>
        <end position="319"/>
    </location>
</feature>
<dbReference type="PROSITE" id="PS50026">
    <property type="entry name" value="EGF_3"/>
    <property type="match status" value="2"/>
</dbReference>
<evidence type="ECO:0000259" key="5">
    <source>
        <dbReference type="PROSITE" id="PS50026"/>
    </source>
</evidence>
<feature type="compositionally biased region" description="Polar residues" evidence="3">
    <location>
        <begin position="425"/>
        <end position="438"/>
    </location>
</feature>
<dbReference type="SMART" id="SM00181">
    <property type="entry name" value="EGF"/>
    <property type="match status" value="2"/>
</dbReference>
<dbReference type="GO" id="GO:0005509">
    <property type="term" value="F:calcium ion binding"/>
    <property type="evidence" value="ECO:0007669"/>
    <property type="project" value="InterPro"/>
</dbReference>
<feature type="compositionally biased region" description="Polar residues" evidence="3">
    <location>
        <begin position="445"/>
        <end position="456"/>
    </location>
</feature>
<feature type="domain" description="EGF-like" evidence="5">
    <location>
        <begin position="29"/>
        <end position="68"/>
    </location>
</feature>